<evidence type="ECO:0000313" key="3">
    <source>
        <dbReference type="Proteomes" id="UP000004773"/>
    </source>
</evidence>
<dbReference type="EMBL" id="ACRO01000004">
    <property type="protein sequence ID" value="EGF86536.1"/>
    <property type="molecule type" value="Genomic_DNA"/>
</dbReference>
<proteinExistence type="predicted"/>
<organism evidence="2 3">
    <name type="scientific">Gemella haemolysans M341</name>
    <dbReference type="NCBI Taxonomy" id="562981"/>
    <lineage>
        <taxon>Bacteria</taxon>
        <taxon>Bacillati</taxon>
        <taxon>Bacillota</taxon>
        <taxon>Bacilli</taxon>
        <taxon>Bacillales</taxon>
        <taxon>Gemellaceae</taxon>
        <taxon>Gemella</taxon>
    </lineage>
</organism>
<dbReference type="Pfam" id="PF17770">
    <property type="entry name" value="RNase_J_C"/>
    <property type="match status" value="1"/>
</dbReference>
<reference evidence="2 3" key="1">
    <citation type="submission" date="2011-03" db="EMBL/GenBank/DDBJ databases">
        <title>The Genome Sequence of Gemella haemolysans M341.</title>
        <authorList>
            <consortium name="The Broad Institute Genome Sequencing Platform"/>
            <consortium name="The Broad Institute Genome Sequencing Center for Infectious Disease"/>
            <person name="Earl A."/>
            <person name="Ward D."/>
            <person name="Feldgarden M."/>
            <person name="Gevers D."/>
            <person name="Sibley C.D."/>
            <person name="Field T.R."/>
            <person name="Grinwis M."/>
            <person name="Eshaghurshan C.S."/>
            <person name="Surette M.G."/>
            <person name="Young S.K."/>
            <person name="Zeng Q."/>
            <person name="Gargeya S."/>
            <person name="Fitzgerald M."/>
            <person name="Haas B."/>
            <person name="Abouelleil A."/>
            <person name="Alvarado L."/>
            <person name="Arachchi H.M."/>
            <person name="Berlin A."/>
            <person name="Brown A."/>
            <person name="Chapman S.B."/>
            <person name="Chen Z."/>
            <person name="Dunbar C."/>
            <person name="Freedman E."/>
            <person name="Gearin G."/>
            <person name="Gellesch M."/>
            <person name="Goldberg J."/>
            <person name="Griggs A."/>
            <person name="Gujja S."/>
            <person name="Heilman E.R."/>
            <person name="Heiman D."/>
            <person name="Howarth C."/>
            <person name="Larson L."/>
            <person name="Lui A."/>
            <person name="MacDonald P.J.P."/>
            <person name="Mehta T."/>
            <person name="Montmayeur A."/>
            <person name="Murphy C."/>
            <person name="Neiman D."/>
            <person name="Pearson M."/>
            <person name="Priest M."/>
            <person name="Roberts A."/>
            <person name="Saif S."/>
            <person name="Shea T."/>
            <person name="Shenoy N."/>
            <person name="Sisk P."/>
            <person name="Stolte C."/>
            <person name="Sykes S."/>
            <person name="White J."/>
            <person name="Yandava C."/>
            <person name="Wortman J."/>
            <person name="Nusbaum C."/>
            <person name="Birren B."/>
        </authorList>
    </citation>
    <scope>NUCLEOTIDE SEQUENCE [LARGE SCALE GENOMIC DNA]</scope>
    <source>
        <strain evidence="2 3">M341</strain>
    </source>
</reference>
<dbReference type="AlphaFoldDB" id="A0AA87AKC5"/>
<evidence type="ECO:0000259" key="1">
    <source>
        <dbReference type="Pfam" id="PF17770"/>
    </source>
</evidence>
<dbReference type="InterPro" id="IPR041636">
    <property type="entry name" value="RNase_J_C"/>
</dbReference>
<name>A0AA87AKC5_9BACL</name>
<gene>
    <name evidence="2" type="ORF">HMPREF0428_00446</name>
</gene>
<feature type="domain" description="Ribonuclease J C-terminal" evidence="1">
    <location>
        <begin position="2"/>
        <end position="75"/>
    </location>
</feature>
<sequence>MNNPDIISRGFVNVNESTELFGQSKAVVKDAVLSVLSNEECGVYQVRQQILESLGEFLESEIGRKPVILPTILEV</sequence>
<accession>A0AA87AKC5</accession>
<dbReference type="Gene3D" id="3.10.20.580">
    <property type="match status" value="1"/>
</dbReference>
<protein>
    <recommendedName>
        <fullName evidence="1">Ribonuclease J C-terminal domain-containing protein</fullName>
    </recommendedName>
</protein>
<dbReference type="Proteomes" id="UP000004773">
    <property type="component" value="Unassembled WGS sequence"/>
</dbReference>
<comment type="caution">
    <text evidence="2">The sequence shown here is derived from an EMBL/GenBank/DDBJ whole genome shotgun (WGS) entry which is preliminary data.</text>
</comment>
<evidence type="ECO:0000313" key="2">
    <source>
        <dbReference type="EMBL" id="EGF86536.1"/>
    </source>
</evidence>